<feature type="domain" description="RNA-binding S4" evidence="4">
    <location>
        <begin position="17"/>
        <end position="81"/>
    </location>
</feature>
<dbReference type="InterPro" id="IPR042092">
    <property type="entry name" value="PsdUridine_s_RsuA/RluB/E/F_cat"/>
</dbReference>
<dbReference type="InterPro" id="IPR036986">
    <property type="entry name" value="S4_RNA-bd_sf"/>
</dbReference>
<name>A0AAW1QEV5_9CHLO</name>
<dbReference type="InterPro" id="IPR020103">
    <property type="entry name" value="PsdUridine_synth_cat_dom_sf"/>
</dbReference>
<dbReference type="InterPro" id="IPR018496">
    <property type="entry name" value="PsdUridine_synth_RsuA/RluB_CS"/>
</dbReference>
<dbReference type="Pfam" id="PF01479">
    <property type="entry name" value="S4"/>
    <property type="match status" value="1"/>
</dbReference>
<dbReference type="FunFam" id="3.10.290.10:FF:000003">
    <property type="entry name" value="Pseudouridine synthase"/>
    <property type="match status" value="1"/>
</dbReference>
<comment type="similarity">
    <text evidence="1">Belongs to the pseudouridine synthase RsuA family.</text>
</comment>
<dbReference type="GO" id="GO:0003723">
    <property type="term" value="F:RNA binding"/>
    <property type="evidence" value="ECO:0007669"/>
    <property type="project" value="UniProtKB-KW"/>
</dbReference>
<dbReference type="PANTHER" id="PTHR47683:SF2">
    <property type="entry name" value="RNA-BINDING S4 DOMAIN-CONTAINING PROTEIN"/>
    <property type="match status" value="1"/>
</dbReference>
<dbReference type="Gene3D" id="3.10.290.10">
    <property type="entry name" value="RNA-binding S4 domain"/>
    <property type="match status" value="1"/>
</dbReference>
<dbReference type="EMBL" id="JALJOR010000003">
    <property type="protein sequence ID" value="KAK9819972.1"/>
    <property type="molecule type" value="Genomic_DNA"/>
</dbReference>
<dbReference type="CDD" id="cd00165">
    <property type="entry name" value="S4"/>
    <property type="match status" value="1"/>
</dbReference>
<dbReference type="InterPro" id="IPR020094">
    <property type="entry name" value="TruA/RsuA/RluB/E/F_N"/>
</dbReference>
<dbReference type="InterPro" id="IPR006145">
    <property type="entry name" value="PsdUridine_synth_RsuA/RluA"/>
</dbReference>
<keyword evidence="6" id="KW-1185">Reference proteome</keyword>
<keyword evidence="3" id="KW-0694">RNA-binding</keyword>
<sequence length="281" mass="31133">MHRQRGKVNKDPALAPQRLSKVVAAAGIASRRAAEELIFEGRVKLNGTVVTVPQTMVAINLDEVTVDGKRLLTRAPRKYYFALNKPKGYICSNKASDDTVAQSRLVVDLFDDWIKRVWRREHMHPNAIPPRLFTVGRLDVQSTGLILVTNDGAWSQQVSHPSSGIEKEYAATTDQVPTKRQLEAIAAGCIVDGAFVQPVAVGAEASDPSVRNRIRLIVAEGRNREVRVLVSNAGLEVTALKRVRIGGFRLPRDLGIGQFRELKPHEMMRVMDKGAQNNPYI</sequence>
<dbReference type="SUPFAM" id="SSF55120">
    <property type="entry name" value="Pseudouridine synthase"/>
    <property type="match status" value="1"/>
</dbReference>
<dbReference type="AlphaFoldDB" id="A0AAW1QEV5"/>
<evidence type="ECO:0000259" key="4">
    <source>
        <dbReference type="SMART" id="SM00363"/>
    </source>
</evidence>
<dbReference type="GO" id="GO:0009982">
    <property type="term" value="F:pseudouridine synthase activity"/>
    <property type="evidence" value="ECO:0007669"/>
    <property type="project" value="InterPro"/>
</dbReference>
<evidence type="ECO:0000256" key="2">
    <source>
        <dbReference type="ARBA" id="ARBA00023235"/>
    </source>
</evidence>
<gene>
    <name evidence="5" type="ORF">WJX72_004674</name>
</gene>
<keyword evidence="2" id="KW-0413">Isomerase</keyword>
<dbReference type="Gene3D" id="3.30.70.1560">
    <property type="entry name" value="Alpha-L RNA-binding motif"/>
    <property type="match status" value="1"/>
</dbReference>
<comment type="caution">
    <text evidence="5">The sequence shown here is derived from an EMBL/GenBank/DDBJ whole genome shotgun (WGS) entry which is preliminary data.</text>
</comment>
<dbReference type="PROSITE" id="PS01149">
    <property type="entry name" value="PSI_RSU"/>
    <property type="match status" value="1"/>
</dbReference>
<dbReference type="InterPro" id="IPR050343">
    <property type="entry name" value="RsuA_PseudoU_synthase"/>
</dbReference>
<dbReference type="Pfam" id="PF00849">
    <property type="entry name" value="PseudoU_synth_2"/>
    <property type="match status" value="1"/>
</dbReference>
<evidence type="ECO:0000313" key="6">
    <source>
        <dbReference type="Proteomes" id="UP001489004"/>
    </source>
</evidence>
<organism evidence="5 6">
    <name type="scientific">[Myrmecia] bisecta</name>
    <dbReference type="NCBI Taxonomy" id="41462"/>
    <lineage>
        <taxon>Eukaryota</taxon>
        <taxon>Viridiplantae</taxon>
        <taxon>Chlorophyta</taxon>
        <taxon>core chlorophytes</taxon>
        <taxon>Trebouxiophyceae</taxon>
        <taxon>Trebouxiales</taxon>
        <taxon>Trebouxiaceae</taxon>
        <taxon>Myrmecia</taxon>
    </lineage>
</organism>
<accession>A0AAW1QEV5</accession>
<proteinExistence type="inferred from homology"/>
<dbReference type="GO" id="GO:0001522">
    <property type="term" value="P:pseudouridine synthesis"/>
    <property type="evidence" value="ECO:0007669"/>
    <property type="project" value="InterPro"/>
</dbReference>
<dbReference type="PANTHER" id="PTHR47683">
    <property type="entry name" value="PSEUDOURIDINE SYNTHASE FAMILY PROTEIN-RELATED"/>
    <property type="match status" value="1"/>
</dbReference>
<evidence type="ECO:0000313" key="5">
    <source>
        <dbReference type="EMBL" id="KAK9819972.1"/>
    </source>
</evidence>
<dbReference type="InterPro" id="IPR002942">
    <property type="entry name" value="S4_RNA-bd"/>
</dbReference>
<reference evidence="5 6" key="1">
    <citation type="journal article" date="2024" name="Nat. Commun.">
        <title>Phylogenomics reveals the evolutionary origins of lichenization in chlorophyte algae.</title>
        <authorList>
            <person name="Puginier C."/>
            <person name="Libourel C."/>
            <person name="Otte J."/>
            <person name="Skaloud P."/>
            <person name="Haon M."/>
            <person name="Grisel S."/>
            <person name="Petersen M."/>
            <person name="Berrin J.G."/>
            <person name="Delaux P.M."/>
            <person name="Dal Grande F."/>
            <person name="Keller J."/>
        </authorList>
    </citation>
    <scope>NUCLEOTIDE SEQUENCE [LARGE SCALE GENOMIC DNA]</scope>
    <source>
        <strain evidence="5 6">SAG 2043</strain>
    </source>
</reference>
<dbReference type="PROSITE" id="PS50889">
    <property type="entry name" value="S4"/>
    <property type="match status" value="1"/>
</dbReference>
<dbReference type="Proteomes" id="UP001489004">
    <property type="component" value="Unassembled WGS sequence"/>
</dbReference>
<evidence type="ECO:0000256" key="1">
    <source>
        <dbReference type="ARBA" id="ARBA00008348"/>
    </source>
</evidence>
<evidence type="ECO:0000256" key="3">
    <source>
        <dbReference type="PROSITE-ProRule" id="PRU00182"/>
    </source>
</evidence>
<dbReference type="Gene3D" id="3.30.70.580">
    <property type="entry name" value="Pseudouridine synthase I, catalytic domain, N-terminal subdomain"/>
    <property type="match status" value="1"/>
</dbReference>
<dbReference type="SUPFAM" id="SSF55174">
    <property type="entry name" value="Alpha-L RNA-binding motif"/>
    <property type="match status" value="1"/>
</dbReference>
<dbReference type="SMART" id="SM00363">
    <property type="entry name" value="S4"/>
    <property type="match status" value="1"/>
</dbReference>
<dbReference type="GO" id="GO:0006364">
    <property type="term" value="P:rRNA processing"/>
    <property type="evidence" value="ECO:0007669"/>
    <property type="project" value="UniProtKB-ARBA"/>
</dbReference>
<protein>
    <recommendedName>
        <fullName evidence="4">RNA-binding S4 domain-containing protein</fullName>
    </recommendedName>
</protein>